<protein>
    <submittedName>
        <fullName evidence="3">Uncharacterized protein</fullName>
    </submittedName>
</protein>
<dbReference type="AlphaFoldDB" id="A0A1H3QZ62"/>
<dbReference type="EMBL" id="FNOK01000050">
    <property type="protein sequence ID" value="SDZ18381.1"/>
    <property type="molecule type" value="Genomic_DNA"/>
</dbReference>
<keyword evidence="2" id="KW-1133">Transmembrane helix</keyword>
<gene>
    <name evidence="3" type="ORF">SAMN05216215_105055</name>
</gene>
<dbReference type="Proteomes" id="UP000199529">
    <property type="component" value="Unassembled WGS sequence"/>
</dbReference>
<keyword evidence="4" id="KW-1185">Reference proteome</keyword>
<dbReference type="PANTHER" id="PTHR39084:SF1">
    <property type="entry name" value="DUF4010 DOMAIN-CONTAINING PROTEIN"/>
    <property type="match status" value="1"/>
</dbReference>
<keyword evidence="2" id="KW-0812">Transmembrane</keyword>
<evidence type="ECO:0000256" key="1">
    <source>
        <dbReference type="SAM" id="MobiDB-lite"/>
    </source>
</evidence>
<feature type="compositionally biased region" description="Basic residues" evidence="1">
    <location>
        <begin position="163"/>
        <end position="174"/>
    </location>
</feature>
<evidence type="ECO:0000313" key="4">
    <source>
        <dbReference type="Proteomes" id="UP000199529"/>
    </source>
</evidence>
<evidence type="ECO:0000313" key="3">
    <source>
        <dbReference type="EMBL" id="SDZ18381.1"/>
    </source>
</evidence>
<proteinExistence type="predicted"/>
<sequence length="302" mass="32332">MGRTGGWHPATQCGVSLAFPAPPMTTHRPGLRGSGGHHDCARALRHGDGDRAAAGLGTRAQHRRAAEALGPAVLIVTISAAGLLVIAWYVLIIRASAEADVGATTEIAAIATVLLGALAWTQPTWAVPIAVAVVALLAAKRPLHRFATRLVTDDDISHPQRLGLHRPGHGRSRRGPAPGRTRREHEPARHRRRGQPDQRNVHPASPPCPHSHPHRPRHPPQPVSPSPCCVPLTALTVLLACAGLLVGQSPPAGANWRRCTHVQAAWSSGSSPRAHYRADHDRLWRSQTSESLVWFGRSGRVS</sequence>
<dbReference type="PANTHER" id="PTHR39084">
    <property type="entry name" value="MEMBRANE PROTEIN-RELATED"/>
    <property type="match status" value="1"/>
</dbReference>
<accession>A0A1H3QZ62</accession>
<reference evidence="4" key="1">
    <citation type="submission" date="2016-10" db="EMBL/GenBank/DDBJ databases">
        <authorList>
            <person name="Varghese N."/>
            <person name="Submissions S."/>
        </authorList>
    </citation>
    <scope>NUCLEOTIDE SEQUENCE [LARGE SCALE GENOMIC DNA]</scope>
    <source>
        <strain evidence="4">CGMCC 4.3530</strain>
    </source>
</reference>
<keyword evidence="2" id="KW-0472">Membrane</keyword>
<organism evidence="3 4">
    <name type="scientific">Saccharopolyspora shandongensis</name>
    <dbReference type="NCBI Taxonomy" id="418495"/>
    <lineage>
        <taxon>Bacteria</taxon>
        <taxon>Bacillati</taxon>
        <taxon>Actinomycetota</taxon>
        <taxon>Actinomycetes</taxon>
        <taxon>Pseudonocardiales</taxon>
        <taxon>Pseudonocardiaceae</taxon>
        <taxon>Saccharopolyspora</taxon>
    </lineage>
</organism>
<feature type="region of interest" description="Disordered" evidence="1">
    <location>
        <begin position="157"/>
        <end position="225"/>
    </location>
</feature>
<feature type="transmembrane region" description="Helical" evidence="2">
    <location>
        <begin position="68"/>
        <end position="95"/>
    </location>
</feature>
<evidence type="ECO:0000256" key="2">
    <source>
        <dbReference type="SAM" id="Phobius"/>
    </source>
</evidence>
<feature type="transmembrane region" description="Helical" evidence="2">
    <location>
        <begin position="107"/>
        <end position="139"/>
    </location>
</feature>
<name>A0A1H3QZ62_9PSEU</name>